<dbReference type="RefSeq" id="WP_024161355.1">
    <property type="nucleotide sequence ID" value="NZ_BAUP01000044.1"/>
</dbReference>
<evidence type="ECO:0000256" key="2">
    <source>
        <dbReference type="ARBA" id="ARBA00007317"/>
    </source>
</evidence>
<sequence length="438" mass="48201">MSIIFKMPALSPTMVQGDIVKWEKSLGDIIESGDTLLAIETDKAIMDFEATDSGELFHIFIPSGAKSILVGTPLAIFKEPEDTVQELDTLIKSLTFSSSEKDSAYEVSLNSLESFEKNKKEDKESLDLEVGKTMKSSEILPASPLAKKIAALNQIDLNMCTGTGPGGRIVKADVERAISQKGPSVLTKDSKELGKSDDILEEKKAPSPSYEEGTFIPFSGMRNVIAKRLTQSKQEIPHFYVNLSCRMDAMWDLRKELNRAHPDARVSVNDFILKATAQALKTFPQMNAHASLQGITQFQKVRLAFAVSLENGLITPIIENAAELSLFGLSNKVKTLVERARSGILTPQEYQNGTFTVSNLGMFQIENFQAIINPPQVGILAVGATLEKPIVEKQEIVIAKMMDISLSADHRAIDGVLAAQFIRKIQYYIEHPLVLLAE</sequence>
<evidence type="ECO:0000256" key="3">
    <source>
        <dbReference type="ARBA" id="ARBA00022823"/>
    </source>
</evidence>
<feature type="region of interest" description="Disordered" evidence="6">
    <location>
        <begin position="187"/>
        <end position="208"/>
    </location>
</feature>
<organism evidence="9 10">
    <name type="scientific">Holospora elegans E1</name>
    <dbReference type="NCBI Taxonomy" id="1427503"/>
    <lineage>
        <taxon>Bacteria</taxon>
        <taxon>Pseudomonadati</taxon>
        <taxon>Pseudomonadota</taxon>
        <taxon>Alphaproteobacteria</taxon>
        <taxon>Holosporales</taxon>
        <taxon>Holosporaceae</taxon>
        <taxon>Holospora</taxon>
    </lineage>
</organism>
<dbReference type="Gene3D" id="2.40.50.100">
    <property type="match status" value="1"/>
</dbReference>
<accession>A0A023DX64</accession>
<feature type="domain" description="Peripheral subunit-binding (PSBD)" evidence="8">
    <location>
        <begin position="141"/>
        <end position="178"/>
    </location>
</feature>
<dbReference type="PROSITE" id="PS00189">
    <property type="entry name" value="LIPOYL"/>
    <property type="match status" value="1"/>
</dbReference>
<evidence type="ECO:0000313" key="10">
    <source>
        <dbReference type="Proteomes" id="UP000024842"/>
    </source>
</evidence>
<dbReference type="PROSITE" id="PS51826">
    <property type="entry name" value="PSBD"/>
    <property type="match status" value="1"/>
</dbReference>
<name>A0A023DX64_9PROT</name>
<dbReference type="SUPFAM" id="SSF52777">
    <property type="entry name" value="CoA-dependent acyltransferases"/>
    <property type="match status" value="1"/>
</dbReference>
<dbReference type="EC" id="2.3.1.-" evidence="5"/>
<comment type="cofactor">
    <cofactor evidence="1 5">
        <name>(R)-lipoate</name>
        <dbReference type="ChEBI" id="CHEBI:83088"/>
    </cofactor>
</comment>
<dbReference type="Pfam" id="PF02817">
    <property type="entry name" value="E3_binding"/>
    <property type="match status" value="1"/>
</dbReference>
<dbReference type="CDD" id="cd06849">
    <property type="entry name" value="lipoyl_domain"/>
    <property type="match status" value="1"/>
</dbReference>
<dbReference type="PROSITE" id="PS50968">
    <property type="entry name" value="BIOTINYL_LIPOYL"/>
    <property type="match status" value="1"/>
</dbReference>
<dbReference type="PANTHER" id="PTHR23151:SF90">
    <property type="entry name" value="DIHYDROLIPOYLLYSINE-RESIDUE ACETYLTRANSFERASE COMPONENT OF PYRUVATE DEHYDROGENASE COMPLEX, MITOCHONDRIAL-RELATED"/>
    <property type="match status" value="1"/>
</dbReference>
<comment type="caution">
    <text evidence="9">The sequence shown here is derived from an EMBL/GenBank/DDBJ whole genome shotgun (WGS) entry which is preliminary data.</text>
</comment>
<gene>
    <name evidence="9" type="ORF">HE1_00243</name>
</gene>
<keyword evidence="10" id="KW-1185">Reference proteome</keyword>
<reference evidence="9 10" key="1">
    <citation type="journal article" date="2014" name="FEMS Microbiol. Lett.">
        <title>Draft genome sequences of three Holospora species (Holospora obtusa, Holospora undulata, and Holospora elegans), endonuclear symbiotic bacteria of the ciliate Paramecium caudatum.</title>
        <authorList>
            <person name="Dohra H."/>
            <person name="Tanaka K."/>
            <person name="Suzuki T."/>
            <person name="Fujishima M."/>
            <person name="Suzuki H."/>
        </authorList>
    </citation>
    <scope>NUCLEOTIDE SEQUENCE [LARGE SCALE GENOMIC DNA]</scope>
    <source>
        <strain evidence="9 10">E1</strain>
    </source>
</reference>
<dbReference type="InterPro" id="IPR003016">
    <property type="entry name" value="2-oxoA_DH_lipoyl-BS"/>
</dbReference>
<dbReference type="Gene3D" id="3.30.559.10">
    <property type="entry name" value="Chloramphenicol acetyltransferase-like domain"/>
    <property type="match status" value="1"/>
</dbReference>
<dbReference type="InterPro" id="IPR036625">
    <property type="entry name" value="E3-bd_dom_sf"/>
</dbReference>
<dbReference type="InterPro" id="IPR004167">
    <property type="entry name" value="PSBD"/>
</dbReference>
<feature type="compositionally biased region" description="Basic and acidic residues" evidence="6">
    <location>
        <begin position="188"/>
        <end position="205"/>
    </location>
</feature>
<dbReference type="InterPro" id="IPR045257">
    <property type="entry name" value="E2/Pdx1"/>
</dbReference>
<dbReference type="PANTHER" id="PTHR23151">
    <property type="entry name" value="DIHYDROLIPOAMIDE ACETYL/SUCCINYL-TRANSFERASE-RELATED"/>
    <property type="match status" value="1"/>
</dbReference>
<keyword evidence="9" id="KW-0670">Pyruvate</keyword>
<evidence type="ECO:0000256" key="1">
    <source>
        <dbReference type="ARBA" id="ARBA00001938"/>
    </source>
</evidence>
<comment type="similarity">
    <text evidence="2 5">Belongs to the 2-oxoacid dehydrogenase family.</text>
</comment>
<dbReference type="Pfam" id="PF00198">
    <property type="entry name" value="2-oxoacid_dh"/>
    <property type="match status" value="1"/>
</dbReference>
<evidence type="ECO:0000256" key="5">
    <source>
        <dbReference type="RuleBase" id="RU003423"/>
    </source>
</evidence>
<proteinExistence type="inferred from homology"/>
<feature type="domain" description="Lipoyl-binding" evidence="7">
    <location>
        <begin position="2"/>
        <end position="78"/>
    </location>
</feature>
<evidence type="ECO:0000259" key="8">
    <source>
        <dbReference type="PROSITE" id="PS51826"/>
    </source>
</evidence>
<evidence type="ECO:0000256" key="4">
    <source>
        <dbReference type="ARBA" id="ARBA00025211"/>
    </source>
</evidence>
<dbReference type="Proteomes" id="UP000024842">
    <property type="component" value="Unassembled WGS sequence"/>
</dbReference>
<dbReference type="EMBL" id="BAUP01000044">
    <property type="protein sequence ID" value="GAJ45926.1"/>
    <property type="molecule type" value="Genomic_DNA"/>
</dbReference>
<keyword evidence="5 9" id="KW-0808">Transferase</keyword>
<keyword evidence="5" id="KW-0012">Acyltransferase</keyword>
<dbReference type="STRING" id="1427503.HE1_00243"/>
<comment type="function">
    <text evidence="4">The pyruvate dehydrogenase complex catalyzes the overall conversion of pyruvate to acetyl-CoA and CO(2). It contains multiple copies of three enzymatic components: pyruvate dehydrogenase (E1), dihydrolipoamide acetyltransferase (E2) and lipoamide dehydrogenase (E3).</text>
</comment>
<dbReference type="Gene3D" id="4.10.320.10">
    <property type="entry name" value="E3-binding domain"/>
    <property type="match status" value="1"/>
</dbReference>
<dbReference type="InterPro" id="IPR000089">
    <property type="entry name" value="Biotin_lipoyl"/>
</dbReference>
<protein>
    <recommendedName>
        <fullName evidence="5">Dihydrolipoamide acetyltransferase component of pyruvate dehydrogenase complex</fullName>
        <ecNumber evidence="5">2.3.1.-</ecNumber>
    </recommendedName>
</protein>
<dbReference type="GO" id="GO:0016746">
    <property type="term" value="F:acyltransferase activity"/>
    <property type="evidence" value="ECO:0007669"/>
    <property type="project" value="UniProtKB-KW"/>
</dbReference>
<keyword evidence="3 5" id="KW-0450">Lipoyl</keyword>
<dbReference type="InterPro" id="IPR023213">
    <property type="entry name" value="CAT-like_dom_sf"/>
</dbReference>
<evidence type="ECO:0000259" key="7">
    <source>
        <dbReference type="PROSITE" id="PS50968"/>
    </source>
</evidence>
<dbReference type="InterPro" id="IPR011053">
    <property type="entry name" value="Single_hybrid_motif"/>
</dbReference>
<dbReference type="FunFam" id="2.40.50.100:FF:000010">
    <property type="entry name" value="Acetyltransferase component of pyruvate dehydrogenase complex"/>
    <property type="match status" value="1"/>
</dbReference>
<dbReference type="AlphaFoldDB" id="A0A023DX64"/>
<dbReference type="Pfam" id="PF00364">
    <property type="entry name" value="Biotin_lipoyl"/>
    <property type="match status" value="1"/>
</dbReference>
<evidence type="ECO:0000256" key="6">
    <source>
        <dbReference type="SAM" id="MobiDB-lite"/>
    </source>
</evidence>
<dbReference type="SUPFAM" id="SSF51230">
    <property type="entry name" value="Single hybrid motif"/>
    <property type="match status" value="1"/>
</dbReference>
<dbReference type="SUPFAM" id="SSF47005">
    <property type="entry name" value="Peripheral subunit-binding domain of 2-oxo acid dehydrogenase complex"/>
    <property type="match status" value="1"/>
</dbReference>
<evidence type="ECO:0000313" key="9">
    <source>
        <dbReference type="EMBL" id="GAJ45926.1"/>
    </source>
</evidence>
<dbReference type="GO" id="GO:0006086">
    <property type="term" value="P:pyruvate decarboxylation to acetyl-CoA"/>
    <property type="evidence" value="ECO:0007669"/>
    <property type="project" value="InterPro"/>
</dbReference>
<dbReference type="GO" id="GO:0045254">
    <property type="term" value="C:pyruvate dehydrogenase complex"/>
    <property type="evidence" value="ECO:0007669"/>
    <property type="project" value="InterPro"/>
</dbReference>
<dbReference type="InterPro" id="IPR001078">
    <property type="entry name" value="2-oxoacid_DH_actylTfrase"/>
</dbReference>